<dbReference type="OrthoDB" id="297218at2759"/>
<dbReference type="InterPro" id="IPR038727">
    <property type="entry name" value="NadR/Ttd14_AAA_dom"/>
</dbReference>
<keyword evidence="1" id="KW-1133">Transmembrane helix</keyword>
<keyword evidence="1" id="KW-0472">Membrane</keyword>
<evidence type="ECO:0000313" key="3">
    <source>
        <dbReference type="EMBL" id="CAD8144502.1"/>
    </source>
</evidence>
<dbReference type="Pfam" id="PF13521">
    <property type="entry name" value="AAA_28"/>
    <property type="match status" value="1"/>
</dbReference>
<name>A0A8S1T1D1_9CILI</name>
<dbReference type="GO" id="GO:0035091">
    <property type="term" value="F:phosphatidylinositol binding"/>
    <property type="evidence" value="ECO:0007669"/>
    <property type="project" value="TreeGrafter"/>
</dbReference>
<dbReference type="GO" id="GO:0070300">
    <property type="term" value="F:phosphatidic acid binding"/>
    <property type="evidence" value="ECO:0007669"/>
    <property type="project" value="TreeGrafter"/>
</dbReference>
<keyword evidence="4" id="KW-1185">Reference proteome</keyword>
<dbReference type="AlphaFoldDB" id="A0A8S1T1D1"/>
<dbReference type="PANTHER" id="PTHR34932">
    <property type="entry name" value="TRPL TRANSLOCATION DEFECT PROTEIN 14"/>
    <property type="match status" value="1"/>
</dbReference>
<dbReference type="GO" id="GO:0005525">
    <property type="term" value="F:GTP binding"/>
    <property type="evidence" value="ECO:0007669"/>
    <property type="project" value="TreeGrafter"/>
</dbReference>
<feature type="domain" description="NadR/Ttd14 AAA" evidence="2">
    <location>
        <begin position="83"/>
        <end position="264"/>
    </location>
</feature>
<comment type="caution">
    <text evidence="3">The sequence shown here is derived from an EMBL/GenBank/DDBJ whole genome shotgun (WGS) entry which is preliminary data.</text>
</comment>
<dbReference type="InterPro" id="IPR053227">
    <property type="entry name" value="TRPL-trafficking_regulator"/>
</dbReference>
<dbReference type="Proteomes" id="UP000689195">
    <property type="component" value="Unassembled WGS sequence"/>
</dbReference>
<sequence>MNFIKNTPYAILALSGILGMGYLIYDYKKCQKELNQFEADLIKFQKDQDLNKDPQDFFFESKDVPVNSKLSSNVQGPRQTFCICITGGPGSGKTSVVTFLQERLRDFQYNVIVVPLLDDYILGQDQEIIQKLSKQERNQFIIKKVMLMQNLLDYSKELAKQVKDKDSIILCQGGILDLLSYQDEKDQIFQDLHDEFKPLATLRDKNYDAVIHLVTNADGLQKNFYFGNSFINRDQEIKKAIDADKQIQKIWMGHPNHFLIDNRGLTFDKKIQRAYKTVQKILGRVQTNIRWSKWLLKSIRIPSAQYHTKIKITDIFFLDNNSQNQKEINRVRMRQVEGGLKQYYQITTKTSKNKEDVQFLRRIISFSQFHQLVNKGQNQMKILKRDRICFTCQNQLMQVDLFEQKQLGILRLTINDATESYAVPKWIVIDKRIDNNPKYDSFNLAQLKEP</sequence>
<proteinExistence type="predicted"/>
<evidence type="ECO:0000313" key="4">
    <source>
        <dbReference type="Proteomes" id="UP000689195"/>
    </source>
</evidence>
<feature type="transmembrane region" description="Helical" evidence="1">
    <location>
        <begin position="7"/>
        <end position="25"/>
    </location>
</feature>
<evidence type="ECO:0000259" key="2">
    <source>
        <dbReference type="Pfam" id="PF13521"/>
    </source>
</evidence>
<accession>A0A8S1T1D1</accession>
<dbReference type="EMBL" id="CAJJDO010000013">
    <property type="protein sequence ID" value="CAD8144502.1"/>
    <property type="molecule type" value="Genomic_DNA"/>
</dbReference>
<evidence type="ECO:0000256" key="1">
    <source>
        <dbReference type="SAM" id="Phobius"/>
    </source>
</evidence>
<gene>
    <name evidence="3" type="ORF">PPENT_87.1.T0130261</name>
</gene>
<keyword evidence="1" id="KW-0812">Transmembrane</keyword>
<dbReference type="PANTHER" id="PTHR34932:SF1">
    <property type="entry name" value="TRPL TRANSLOCATION DEFECT PROTEIN 14"/>
    <property type="match status" value="1"/>
</dbReference>
<protein>
    <recommendedName>
        <fullName evidence="2">NadR/Ttd14 AAA domain-containing protein</fullName>
    </recommendedName>
</protein>
<organism evidence="3 4">
    <name type="scientific">Paramecium pentaurelia</name>
    <dbReference type="NCBI Taxonomy" id="43138"/>
    <lineage>
        <taxon>Eukaryota</taxon>
        <taxon>Sar</taxon>
        <taxon>Alveolata</taxon>
        <taxon>Ciliophora</taxon>
        <taxon>Intramacronucleata</taxon>
        <taxon>Oligohymenophorea</taxon>
        <taxon>Peniculida</taxon>
        <taxon>Parameciidae</taxon>
        <taxon>Paramecium</taxon>
    </lineage>
</organism>
<reference evidence="3" key="1">
    <citation type="submission" date="2021-01" db="EMBL/GenBank/DDBJ databases">
        <authorList>
            <consortium name="Genoscope - CEA"/>
            <person name="William W."/>
        </authorList>
    </citation>
    <scope>NUCLEOTIDE SEQUENCE</scope>
</reference>